<evidence type="ECO:0000256" key="2">
    <source>
        <dbReference type="SAM" id="MobiDB-lite"/>
    </source>
</evidence>
<feature type="compositionally biased region" description="Low complexity" evidence="2">
    <location>
        <begin position="9"/>
        <end position="23"/>
    </location>
</feature>
<reference evidence="3 4" key="1">
    <citation type="submission" date="2024-02" db="EMBL/GenBank/DDBJ databases">
        <authorList>
            <person name="Chen Y."/>
            <person name="Shah S."/>
            <person name="Dougan E. K."/>
            <person name="Thang M."/>
            <person name="Chan C."/>
        </authorList>
    </citation>
    <scope>NUCLEOTIDE SEQUENCE [LARGE SCALE GENOMIC DNA]</scope>
</reference>
<keyword evidence="1" id="KW-0175">Coiled coil</keyword>
<evidence type="ECO:0000256" key="1">
    <source>
        <dbReference type="SAM" id="Coils"/>
    </source>
</evidence>
<gene>
    <name evidence="3" type="ORF">CCMP2556_LOCUS5898</name>
</gene>
<keyword evidence="4" id="KW-1185">Reference proteome</keyword>
<feature type="coiled-coil region" evidence="1">
    <location>
        <begin position="90"/>
        <end position="181"/>
    </location>
</feature>
<evidence type="ECO:0000313" key="3">
    <source>
        <dbReference type="EMBL" id="CAK9000014.1"/>
    </source>
</evidence>
<evidence type="ECO:0000313" key="4">
    <source>
        <dbReference type="Proteomes" id="UP001642484"/>
    </source>
</evidence>
<dbReference type="EMBL" id="CAXAMN010002514">
    <property type="protein sequence ID" value="CAK9000014.1"/>
    <property type="molecule type" value="Genomic_DNA"/>
</dbReference>
<name>A0ABP0IFF5_9DINO</name>
<organism evidence="3 4">
    <name type="scientific">Durusdinium trenchii</name>
    <dbReference type="NCBI Taxonomy" id="1381693"/>
    <lineage>
        <taxon>Eukaryota</taxon>
        <taxon>Sar</taxon>
        <taxon>Alveolata</taxon>
        <taxon>Dinophyceae</taxon>
        <taxon>Suessiales</taxon>
        <taxon>Symbiodiniaceae</taxon>
        <taxon>Durusdinium</taxon>
    </lineage>
</organism>
<protein>
    <submittedName>
        <fullName evidence="3">Uncharacterized protein</fullName>
    </submittedName>
</protein>
<dbReference type="Proteomes" id="UP001642484">
    <property type="component" value="Unassembled WGS sequence"/>
</dbReference>
<accession>A0ABP0IFF5</accession>
<proteinExistence type="predicted"/>
<feature type="region of interest" description="Disordered" evidence="2">
    <location>
        <begin position="1"/>
        <end position="23"/>
    </location>
</feature>
<sequence>MEGLGSYGASAARPAAAGQPAMQQLPKHLRDDLEIQQLCDLYQSQLAELNACHSLLTVDQERLATMLAPYVNASGELVMEAPDPDVMLFKQGLDLRLKEFEEDCKRIQQTEQKLQDKIDSAASDYEQAIHGMATATDARIFKRLREQQRQIELQQQEIDQIRFEKEILQEETKRLREISRRDAMRSRQDDRRDVRGFPQLHAAFDAKVPVQPLPGTRDQVLFGARR</sequence>
<comment type="caution">
    <text evidence="3">The sequence shown here is derived from an EMBL/GenBank/DDBJ whole genome shotgun (WGS) entry which is preliminary data.</text>
</comment>